<proteinExistence type="predicted"/>
<keyword evidence="1" id="KW-0175">Coiled coil</keyword>
<dbReference type="AlphaFoldDB" id="A0A6L2L9Y5"/>
<dbReference type="EMBL" id="BKCJ010003872">
    <property type="protein sequence ID" value="GEU57677.1"/>
    <property type="molecule type" value="Genomic_DNA"/>
</dbReference>
<comment type="caution">
    <text evidence="2">The sequence shown here is derived from an EMBL/GenBank/DDBJ whole genome shotgun (WGS) entry which is preliminary data.</text>
</comment>
<protein>
    <submittedName>
        <fullName evidence="2">Uncharacterized protein</fullName>
    </submittedName>
</protein>
<accession>A0A6L2L9Y5</accession>
<gene>
    <name evidence="2" type="ORF">Tci_029655</name>
</gene>
<feature type="coiled-coil region" evidence="1">
    <location>
        <begin position="191"/>
        <end position="232"/>
    </location>
</feature>
<organism evidence="2">
    <name type="scientific">Tanacetum cinerariifolium</name>
    <name type="common">Dalmatian daisy</name>
    <name type="synonym">Chrysanthemum cinerariifolium</name>
    <dbReference type="NCBI Taxonomy" id="118510"/>
    <lineage>
        <taxon>Eukaryota</taxon>
        <taxon>Viridiplantae</taxon>
        <taxon>Streptophyta</taxon>
        <taxon>Embryophyta</taxon>
        <taxon>Tracheophyta</taxon>
        <taxon>Spermatophyta</taxon>
        <taxon>Magnoliopsida</taxon>
        <taxon>eudicotyledons</taxon>
        <taxon>Gunneridae</taxon>
        <taxon>Pentapetalae</taxon>
        <taxon>asterids</taxon>
        <taxon>campanulids</taxon>
        <taxon>Asterales</taxon>
        <taxon>Asteraceae</taxon>
        <taxon>Asteroideae</taxon>
        <taxon>Anthemideae</taxon>
        <taxon>Anthemidinae</taxon>
        <taxon>Tanacetum</taxon>
    </lineage>
</organism>
<sequence>MVDYSLWDIIENGNSILKTQTVNNVETVIPLTTADEKYKERMRLKQEGVNTANGVNTASSQVNVASSLNIDNLSDAVICAFLASQPNSTQLVNEDLEQIHPDNLEEMDLKWECRAPRGQDNMSRDVTRKIVLVDTPNSLALVSCDGLGGYDFSDQVEEGPTNYALMAYSTPSASSLDSEVFNCSKSCLKVIENLKSTNEKIDRALTELQKRLDLAKTKKEGIKLNVNKLENASKSLNKIIECQIVDNCKKGLGYNTVPPLHTGLFPPPKSDMSSIGKNSDALIIEDWVSDDEEEKIEKKEVKPSIKRINFVKATTDNNPRETV</sequence>
<evidence type="ECO:0000313" key="2">
    <source>
        <dbReference type="EMBL" id="GEU57677.1"/>
    </source>
</evidence>
<reference evidence="2" key="1">
    <citation type="journal article" date="2019" name="Sci. Rep.">
        <title>Draft genome of Tanacetum cinerariifolium, the natural source of mosquito coil.</title>
        <authorList>
            <person name="Yamashiro T."/>
            <person name="Shiraishi A."/>
            <person name="Satake H."/>
            <person name="Nakayama K."/>
        </authorList>
    </citation>
    <scope>NUCLEOTIDE SEQUENCE</scope>
</reference>
<evidence type="ECO:0000256" key="1">
    <source>
        <dbReference type="SAM" id="Coils"/>
    </source>
</evidence>
<name>A0A6L2L9Y5_TANCI</name>